<dbReference type="InterPro" id="IPR053156">
    <property type="entry name" value="T6SS_TssM-like"/>
</dbReference>
<protein>
    <submittedName>
        <fullName evidence="4">Type VI secretion protein IcmF</fullName>
    </submittedName>
</protein>
<dbReference type="InterPro" id="IPR048677">
    <property type="entry name" value="TssM1_hel"/>
</dbReference>
<proteinExistence type="predicted"/>
<gene>
    <name evidence="4" type="ORF">RU08_04035</name>
</gene>
<evidence type="ECO:0000313" key="4">
    <source>
        <dbReference type="EMBL" id="KIQ05370.1"/>
    </source>
</evidence>
<evidence type="ECO:0000259" key="2">
    <source>
        <dbReference type="Pfam" id="PF06761"/>
    </source>
</evidence>
<comment type="caution">
    <text evidence="4">The sequence shown here is derived from an EMBL/GenBank/DDBJ whole genome shotgun (WGS) entry which is preliminary data.</text>
</comment>
<feature type="domain" description="IcmF-related" evidence="2">
    <location>
        <begin position="7"/>
        <end position="90"/>
    </location>
</feature>
<feature type="domain" description="Type VI secretion system component TssM1 helical" evidence="3">
    <location>
        <begin position="233"/>
        <end position="332"/>
    </location>
</feature>
<evidence type="ECO:0000259" key="1">
    <source>
        <dbReference type="Pfam" id="PF06744"/>
    </source>
</evidence>
<dbReference type="InterPro" id="IPR010623">
    <property type="entry name" value="IcmF_C"/>
</dbReference>
<dbReference type="AlphaFoldDB" id="A0A0D0L6J1"/>
<dbReference type="NCBIfam" id="TIGR03348">
    <property type="entry name" value="VI_IcmF"/>
    <property type="match status" value="1"/>
</dbReference>
<dbReference type="Pfam" id="PF06761">
    <property type="entry name" value="IcmF-related"/>
    <property type="match status" value="1"/>
</dbReference>
<dbReference type="PANTHER" id="PTHR36153">
    <property type="entry name" value="INNER MEMBRANE PROTEIN-RELATED"/>
    <property type="match status" value="1"/>
</dbReference>
<dbReference type="OrthoDB" id="9758229at2"/>
<name>A0A0D0L6J1_9PSED</name>
<accession>A0A0D0L6J1</accession>
<dbReference type="Pfam" id="PF21070">
    <property type="entry name" value="IcmF_helical"/>
    <property type="match status" value="1"/>
</dbReference>
<dbReference type="PANTHER" id="PTHR36153:SF1">
    <property type="entry name" value="TYPE VI SECRETION SYSTEM COMPONENT TSSM1"/>
    <property type="match status" value="1"/>
</dbReference>
<dbReference type="Pfam" id="PF06744">
    <property type="entry name" value="IcmF_C"/>
    <property type="match status" value="1"/>
</dbReference>
<dbReference type="Proteomes" id="UP000032068">
    <property type="component" value="Unassembled WGS sequence"/>
</dbReference>
<feature type="non-terminal residue" evidence="4">
    <location>
        <position position="1"/>
    </location>
</feature>
<organism evidence="4 5">
    <name type="scientific">Pseudomonas fulva</name>
    <dbReference type="NCBI Taxonomy" id="47880"/>
    <lineage>
        <taxon>Bacteria</taxon>
        <taxon>Pseudomonadati</taxon>
        <taxon>Pseudomonadota</taxon>
        <taxon>Gammaproteobacteria</taxon>
        <taxon>Pseudomonadales</taxon>
        <taxon>Pseudomonadaceae</taxon>
        <taxon>Pseudomonas</taxon>
    </lineage>
</organism>
<dbReference type="InterPro" id="IPR009612">
    <property type="entry name" value="IcmF-rel"/>
</dbReference>
<dbReference type="RefSeq" id="WP_042552517.1">
    <property type="nucleotide sequence ID" value="NZ_JXQW01000006.1"/>
</dbReference>
<reference evidence="4 5" key="1">
    <citation type="submission" date="2014-12" db="EMBL/GenBank/DDBJ databases">
        <title>16Stimator: statistical estimation of ribosomal gene copy numbers from draft genome assemblies.</title>
        <authorList>
            <person name="Perisin M.A."/>
            <person name="Vetter M."/>
            <person name="Gilbert J.A."/>
            <person name="Bergelson J."/>
        </authorList>
    </citation>
    <scope>NUCLEOTIDE SEQUENCE [LARGE SCALE GENOMIC DNA]</scope>
    <source>
        <strain evidence="4 5">MEJ086</strain>
    </source>
</reference>
<dbReference type="EMBL" id="JXQW01000006">
    <property type="protein sequence ID" value="KIQ05370.1"/>
    <property type="molecule type" value="Genomic_DNA"/>
</dbReference>
<evidence type="ECO:0000259" key="3">
    <source>
        <dbReference type="Pfam" id="PF21070"/>
    </source>
</evidence>
<evidence type="ECO:0000313" key="5">
    <source>
        <dbReference type="Proteomes" id="UP000032068"/>
    </source>
</evidence>
<sequence>VGSVSQAGTLAEEQWVLGRSLDDGQDAAALALEVRRLYVQDYMAQWDALLADIDFVPVTSVAQAADVLRVLSGPASPLKKLLQAVAKETDLQKEERLVAEKLKARGDDTVDRLKQQLGSLVGQSEEGVVNALASEMDPITAHFAELNGLVEDTDGQTPAIDALLQDLNALYVQVSAMSGASGEALLGESRNQTTAAADQVRLSAERQPPLVQGFLKSVVGSTTGTMMGGIRNQLNAAWMSEVVSVYRQSLAGRYPLDRGSSRDATLDDFGHFFGQGGVLDSYFRKYLQPYVDTSASTWRWQPGAAQKLGIGSGVLQTFQRAASIREAFFRSGGTQPMVRFELRPVAMDSSIEQFQLDLDGQQFSYDHGPARPVAMQWPSSNGTGVVRLNISPASVTGRSGITLEGPWAWFRLLDQSDLAQGNSPDRFTLRMRVDNASISSELRASSAFNPFRRQVFSGFTLPERL</sequence>
<dbReference type="InterPro" id="IPR017731">
    <property type="entry name" value="TssM1-like"/>
</dbReference>
<feature type="domain" description="Type VI secretion system IcmF C-terminal" evidence="1">
    <location>
        <begin position="340"/>
        <end position="446"/>
    </location>
</feature>